<feature type="region of interest" description="Disordered" evidence="1">
    <location>
        <begin position="1"/>
        <end position="29"/>
    </location>
</feature>
<dbReference type="Proteomes" id="UP001339911">
    <property type="component" value="Unassembled WGS sequence"/>
</dbReference>
<name>A0ABU7SLL1_9ACTN</name>
<evidence type="ECO:0000313" key="3">
    <source>
        <dbReference type="Proteomes" id="UP001339911"/>
    </source>
</evidence>
<organism evidence="2 3">
    <name type="scientific">Plantactinospora veratri</name>
    <dbReference type="NCBI Taxonomy" id="1436122"/>
    <lineage>
        <taxon>Bacteria</taxon>
        <taxon>Bacillati</taxon>
        <taxon>Actinomycetota</taxon>
        <taxon>Actinomycetes</taxon>
        <taxon>Micromonosporales</taxon>
        <taxon>Micromonosporaceae</taxon>
        <taxon>Plantactinospora</taxon>
    </lineage>
</organism>
<sequence>MTRSALASVAASSEWRGDDGVRQPAGEVHAWRPGQNQTLCGLALSRSALRRFPHVSFEYAATDVLTDSDQVRHICPRCLAATGGRRDRRPWTRDSPRP</sequence>
<dbReference type="EMBL" id="JAZGQL010000028">
    <property type="protein sequence ID" value="MEE6310856.1"/>
    <property type="molecule type" value="Genomic_DNA"/>
</dbReference>
<accession>A0ABU7SLL1</accession>
<reference evidence="2 3" key="1">
    <citation type="submission" date="2024-01" db="EMBL/GenBank/DDBJ databases">
        <title>Genome insights into Plantactinospora veratri sp. nov.</title>
        <authorList>
            <person name="Wang L."/>
        </authorList>
    </citation>
    <scope>NUCLEOTIDE SEQUENCE [LARGE SCALE GENOMIC DNA]</scope>
    <source>
        <strain evidence="2 3">NEAU-FHS4</strain>
    </source>
</reference>
<protein>
    <submittedName>
        <fullName evidence="2">Uncharacterized protein</fullName>
    </submittedName>
</protein>
<gene>
    <name evidence="2" type="ORF">V1634_28845</name>
</gene>
<evidence type="ECO:0000256" key="1">
    <source>
        <dbReference type="SAM" id="MobiDB-lite"/>
    </source>
</evidence>
<dbReference type="RefSeq" id="WP_331210877.1">
    <property type="nucleotide sequence ID" value="NZ_JAZGQL010000028.1"/>
</dbReference>
<evidence type="ECO:0000313" key="2">
    <source>
        <dbReference type="EMBL" id="MEE6310856.1"/>
    </source>
</evidence>
<comment type="caution">
    <text evidence="2">The sequence shown here is derived from an EMBL/GenBank/DDBJ whole genome shotgun (WGS) entry which is preliminary data.</text>
</comment>
<keyword evidence="3" id="KW-1185">Reference proteome</keyword>
<proteinExistence type="predicted"/>